<protein>
    <recommendedName>
        <fullName evidence="2">N-acetylmuramoyl-L-alanine amidase</fullName>
        <ecNumber evidence="2">3.5.1.28</ecNumber>
    </recommendedName>
</protein>
<comment type="caution">
    <text evidence="5">The sequence shown here is derived from an EMBL/GenBank/DDBJ whole genome shotgun (WGS) entry which is preliminary data.</text>
</comment>
<dbReference type="Gene3D" id="3.40.630.40">
    <property type="entry name" value="Zn-dependent exopeptidases"/>
    <property type="match status" value="1"/>
</dbReference>
<sequence>MLLLLLVVILQWFGGVPAEMAMGSEPVQAVSQPRMLLAAARPARRAALPPIQGPRGSGRPLVVIDAGHGGHDPGSLSADGARREKDAALAIARAIRDALLESGRVRVALTRDDDRFLILGERREIARRLNADLFISVHADSAPNASARGATIYTLSDVASDRVAAQLAAKENKADILNGVDLGQENNDVSSILIDLAQRETMNVSSIFASLLQREMSPMIAFRTTFHKFAGLIVLKAPDVPSVLLETGYMSNDDDLKLLFSKDYQKKIATGVRRAVEAHFARRLANL</sequence>
<dbReference type="SMART" id="SM00646">
    <property type="entry name" value="Ami_3"/>
    <property type="match status" value="1"/>
</dbReference>
<dbReference type="AlphaFoldDB" id="A0A2T5G0E7"/>
<evidence type="ECO:0000259" key="4">
    <source>
        <dbReference type="SMART" id="SM00646"/>
    </source>
</evidence>
<dbReference type="InterPro" id="IPR002508">
    <property type="entry name" value="MurNAc-LAA_cat"/>
</dbReference>
<evidence type="ECO:0000256" key="1">
    <source>
        <dbReference type="ARBA" id="ARBA00001561"/>
    </source>
</evidence>
<gene>
    <name evidence="5" type="ORF">CLG96_06850</name>
</gene>
<dbReference type="Proteomes" id="UP000244162">
    <property type="component" value="Unassembled WGS sequence"/>
</dbReference>
<evidence type="ECO:0000313" key="5">
    <source>
        <dbReference type="EMBL" id="PTQ12423.1"/>
    </source>
</evidence>
<accession>A0A2T5G0E7</accession>
<organism evidence="5 6">
    <name type="scientific">Sphingomonas oleivorans</name>
    <dbReference type="NCBI Taxonomy" id="1735121"/>
    <lineage>
        <taxon>Bacteria</taxon>
        <taxon>Pseudomonadati</taxon>
        <taxon>Pseudomonadota</taxon>
        <taxon>Alphaproteobacteria</taxon>
        <taxon>Sphingomonadales</taxon>
        <taxon>Sphingomonadaceae</taxon>
        <taxon>Sphingomonas</taxon>
    </lineage>
</organism>
<proteinExistence type="predicted"/>
<keyword evidence="6" id="KW-1185">Reference proteome</keyword>
<dbReference type="InterPro" id="IPR050695">
    <property type="entry name" value="N-acetylmuramoyl_amidase_3"/>
</dbReference>
<dbReference type="EMBL" id="NWBU01000005">
    <property type="protein sequence ID" value="PTQ12423.1"/>
    <property type="molecule type" value="Genomic_DNA"/>
</dbReference>
<dbReference type="PANTHER" id="PTHR30404">
    <property type="entry name" value="N-ACETYLMURAMOYL-L-ALANINE AMIDASE"/>
    <property type="match status" value="1"/>
</dbReference>
<keyword evidence="3" id="KW-0378">Hydrolase</keyword>
<dbReference type="GO" id="GO:0008745">
    <property type="term" value="F:N-acetylmuramoyl-L-alanine amidase activity"/>
    <property type="evidence" value="ECO:0007669"/>
    <property type="project" value="UniProtKB-EC"/>
</dbReference>
<evidence type="ECO:0000256" key="2">
    <source>
        <dbReference type="ARBA" id="ARBA00011901"/>
    </source>
</evidence>
<feature type="domain" description="MurNAc-LAA" evidence="4">
    <location>
        <begin position="123"/>
        <end position="277"/>
    </location>
</feature>
<dbReference type="Pfam" id="PF01520">
    <property type="entry name" value="Amidase_3"/>
    <property type="match status" value="1"/>
</dbReference>
<comment type="catalytic activity">
    <reaction evidence="1">
        <text>Hydrolyzes the link between N-acetylmuramoyl residues and L-amino acid residues in certain cell-wall glycopeptides.</text>
        <dbReference type="EC" id="3.5.1.28"/>
    </reaction>
</comment>
<dbReference type="GO" id="GO:0009253">
    <property type="term" value="P:peptidoglycan catabolic process"/>
    <property type="evidence" value="ECO:0007669"/>
    <property type="project" value="InterPro"/>
</dbReference>
<evidence type="ECO:0000313" key="6">
    <source>
        <dbReference type="Proteomes" id="UP000244162"/>
    </source>
</evidence>
<name>A0A2T5G0E7_9SPHN</name>
<dbReference type="EC" id="3.5.1.28" evidence="2"/>
<dbReference type="OrthoDB" id="9806267at2"/>
<dbReference type="SUPFAM" id="SSF53187">
    <property type="entry name" value="Zn-dependent exopeptidases"/>
    <property type="match status" value="1"/>
</dbReference>
<evidence type="ECO:0000256" key="3">
    <source>
        <dbReference type="ARBA" id="ARBA00022801"/>
    </source>
</evidence>
<reference evidence="5 6" key="1">
    <citation type="submission" date="2017-09" db="EMBL/GenBank/DDBJ databases">
        <title>Sphingomonas panjinensis sp.nov., isolated from oil-contaminated soil.</title>
        <authorList>
            <person name="Wang L."/>
            <person name="Chen L."/>
        </authorList>
    </citation>
    <scope>NUCLEOTIDE SEQUENCE [LARGE SCALE GENOMIC DNA]</scope>
    <source>
        <strain evidence="5 6">FW-11</strain>
    </source>
</reference>
<dbReference type="PANTHER" id="PTHR30404:SF0">
    <property type="entry name" value="N-ACETYLMURAMOYL-L-ALANINE AMIDASE AMIC"/>
    <property type="match status" value="1"/>
</dbReference>
<dbReference type="GO" id="GO:0030288">
    <property type="term" value="C:outer membrane-bounded periplasmic space"/>
    <property type="evidence" value="ECO:0007669"/>
    <property type="project" value="TreeGrafter"/>
</dbReference>
<dbReference type="CDD" id="cd02696">
    <property type="entry name" value="MurNAc-LAA"/>
    <property type="match status" value="1"/>
</dbReference>